<gene>
    <name evidence="1" type="ORF">CERZMDRAFT_120196</name>
</gene>
<name>A0A6A6FP04_9PEZI</name>
<dbReference type="AlphaFoldDB" id="A0A6A6FP04"/>
<evidence type="ECO:0000313" key="2">
    <source>
        <dbReference type="Proteomes" id="UP000799539"/>
    </source>
</evidence>
<organism evidence="1 2">
    <name type="scientific">Cercospora zeae-maydis SCOH1-5</name>
    <dbReference type="NCBI Taxonomy" id="717836"/>
    <lineage>
        <taxon>Eukaryota</taxon>
        <taxon>Fungi</taxon>
        <taxon>Dikarya</taxon>
        <taxon>Ascomycota</taxon>
        <taxon>Pezizomycotina</taxon>
        <taxon>Dothideomycetes</taxon>
        <taxon>Dothideomycetidae</taxon>
        <taxon>Mycosphaerellales</taxon>
        <taxon>Mycosphaerellaceae</taxon>
        <taxon>Cercospora</taxon>
    </lineage>
</organism>
<reference evidence="1" key="1">
    <citation type="journal article" date="2020" name="Stud. Mycol.">
        <title>101 Dothideomycetes genomes: a test case for predicting lifestyles and emergence of pathogens.</title>
        <authorList>
            <person name="Haridas S."/>
            <person name="Albert R."/>
            <person name="Binder M."/>
            <person name="Bloem J."/>
            <person name="Labutti K."/>
            <person name="Salamov A."/>
            <person name="Andreopoulos B."/>
            <person name="Baker S."/>
            <person name="Barry K."/>
            <person name="Bills G."/>
            <person name="Bluhm B."/>
            <person name="Cannon C."/>
            <person name="Castanera R."/>
            <person name="Culley D."/>
            <person name="Daum C."/>
            <person name="Ezra D."/>
            <person name="Gonzalez J."/>
            <person name="Henrissat B."/>
            <person name="Kuo A."/>
            <person name="Liang C."/>
            <person name="Lipzen A."/>
            <person name="Lutzoni F."/>
            <person name="Magnuson J."/>
            <person name="Mondo S."/>
            <person name="Nolan M."/>
            <person name="Ohm R."/>
            <person name="Pangilinan J."/>
            <person name="Park H.-J."/>
            <person name="Ramirez L."/>
            <person name="Alfaro M."/>
            <person name="Sun H."/>
            <person name="Tritt A."/>
            <person name="Yoshinaga Y."/>
            <person name="Zwiers L.-H."/>
            <person name="Turgeon B."/>
            <person name="Goodwin S."/>
            <person name="Spatafora J."/>
            <person name="Crous P."/>
            <person name="Grigoriev I."/>
        </authorList>
    </citation>
    <scope>NUCLEOTIDE SEQUENCE</scope>
    <source>
        <strain evidence="1">SCOH1-5</strain>
    </source>
</reference>
<evidence type="ECO:0000313" key="1">
    <source>
        <dbReference type="EMBL" id="KAF2215196.1"/>
    </source>
</evidence>
<keyword evidence="2" id="KW-1185">Reference proteome</keyword>
<sequence>MELGGIRAGSSNERFLVGFFFWIETTQALYHFLNALHGAREGKGGCGKKRKHLMHFFSHHPDWQEAELSLSLLCFCEDIRGGNWAIDAKRSLAWIRDGEDEHKPFIKRLGSLDFRET</sequence>
<proteinExistence type="predicted"/>
<protein>
    <submittedName>
        <fullName evidence="1">Uncharacterized protein</fullName>
    </submittedName>
</protein>
<accession>A0A6A6FP04</accession>
<dbReference type="Proteomes" id="UP000799539">
    <property type="component" value="Unassembled WGS sequence"/>
</dbReference>
<dbReference type="EMBL" id="ML992666">
    <property type="protein sequence ID" value="KAF2215196.1"/>
    <property type="molecule type" value="Genomic_DNA"/>
</dbReference>